<protein>
    <submittedName>
        <fullName evidence="1">Uncharacterized protein</fullName>
    </submittedName>
</protein>
<dbReference type="EMBL" id="BAAARV010000059">
    <property type="protein sequence ID" value="GAA2364197.1"/>
    <property type="molecule type" value="Genomic_DNA"/>
</dbReference>
<keyword evidence="2" id="KW-1185">Reference proteome</keyword>
<accession>A0ABP5U1I2</accession>
<evidence type="ECO:0000313" key="2">
    <source>
        <dbReference type="Proteomes" id="UP001501444"/>
    </source>
</evidence>
<gene>
    <name evidence="1" type="ORF">GCM10010170_061770</name>
</gene>
<organism evidence="1 2">
    <name type="scientific">Dactylosporangium salmoneum</name>
    <dbReference type="NCBI Taxonomy" id="53361"/>
    <lineage>
        <taxon>Bacteria</taxon>
        <taxon>Bacillati</taxon>
        <taxon>Actinomycetota</taxon>
        <taxon>Actinomycetes</taxon>
        <taxon>Micromonosporales</taxon>
        <taxon>Micromonosporaceae</taxon>
        <taxon>Dactylosporangium</taxon>
    </lineage>
</organism>
<comment type="caution">
    <text evidence="1">The sequence shown here is derived from an EMBL/GenBank/DDBJ whole genome shotgun (WGS) entry which is preliminary data.</text>
</comment>
<dbReference type="Proteomes" id="UP001501444">
    <property type="component" value="Unassembled WGS sequence"/>
</dbReference>
<evidence type="ECO:0000313" key="1">
    <source>
        <dbReference type="EMBL" id="GAA2364197.1"/>
    </source>
</evidence>
<reference evidence="2" key="1">
    <citation type="journal article" date="2019" name="Int. J. Syst. Evol. Microbiol.">
        <title>The Global Catalogue of Microorganisms (GCM) 10K type strain sequencing project: providing services to taxonomists for standard genome sequencing and annotation.</title>
        <authorList>
            <consortium name="The Broad Institute Genomics Platform"/>
            <consortium name="The Broad Institute Genome Sequencing Center for Infectious Disease"/>
            <person name="Wu L."/>
            <person name="Ma J."/>
        </authorList>
    </citation>
    <scope>NUCLEOTIDE SEQUENCE [LARGE SCALE GENOMIC DNA]</scope>
    <source>
        <strain evidence="2">JCM 3272</strain>
    </source>
</reference>
<name>A0ABP5U1I2_9ACTN</name>
<proteinExistence type="predicted"/>
<sequence length="366" mass="39855">MGVEPHQPSFLTRLRAGLAGERDTAYLEALRAAGRVAYDEILAADELRERLPSLWGAPPAAASQLLAAWNAFVLQTLGETFLDADYAARPSTAGYVPPVTYDQAAAWLTAVGEWVSRARQARANPEYDIALNTLLPAPLPAWAEVAACPPEHLVALQAAVAPVREHAEVALHALVRGGVPPQFESAVNRLNQDGAAAAAAVDYAAGLRTGRHHAGLHELIEQHLRRALELWFRVGQLASMPSLLAGPRFDVWCMTDKATVARWRQDPLAARAVADMWRRDPDPGATLAIQAQVEAGLHNGDLWYHVPRYGDTCYFEPPFSPLYEVRRPVRIAGVALRAGVQFAVRGGANRGLVVGPFRPTTNVRYR</sequence>